<dbReference type="InterPro" id="IPR003961">
    <property type="entry name" value="FN3_dom"/>
</dbReference>
<dbReference type="InterPro" id="IPR051622">
    <property type="entry name" value="R-tyr_protein_phosphatases"/>
</dbReference>
<accession>A0A8D8UUP7</accession>
<dbReference type="Gene3D" id="2.60.40.10">
    <property type="entry name" value="Immunoglobulins"/>
    <property type="match status" value="1"/>
</dbReference>
<dbReference type="SUPFAM" id="SSF49265">
    <property type="entry name" value="Fibronectin type III"/>
    <property type="match status" value="1"/>
</dbReference>
<reference evidence="4" key="1">
    <citation type="submission" date="2021-05" db="EMBL/GenBank/DDBJ databases">
        <authorList>
            <person name="Alioto T."/>
            <person name="Alioto T."/>
            <person name="Gomez Garrido J."/>
        </authorList>
    </citation>
    <scope>NUCLEOTIDE SEQUENCE</scope>
</reference>
<proteinExistence type="predicted"/>
<evidence type="ECO:0000313" key="4">
    <source>
        <dbReference type="EMBL" id="CAG6709137.1"/>
    </source>
</evidence>
<dbReference type="PROSITE" id="PS50853">
    <property type="entry name" value="FN3"/>
    <property type="match status" value="1"/>
</dbReference>
<feature type="domain" description="Fibronectin type-III" evidence="3">
    <location>
        <begin position="85"/>
        <end position="186"/>
    </location>
</feature>
<dbReference type="PANTHER" id="PTHR24051:SF9">
    <property type="entry name" value="FIBRONECTIN TYPE-III DOMAIN-CONTAINING PROTEIN"/>
    <property type="match status" value="1"/>
</dbReference>
<dbReference type="AlphaFoldDB" id="A0A8D8UUP7"/>
<keyword evidence="2" id="KW-1015">Disulfide bond</keyword>
<keyword evidence="1" id="KW-0677">Repeat</keyword>
<dbReference type="CDD" id="cd00063">
    <property type="entry name" value="FN3"/>
    <property type="match status" value="1"/>
</dbReference>
<protein>
    <recommendedName>
        <fullName evidence="3">Fibronectin type-III domain-containing protein</fullName>
    </recommendedName>
</protein>
<organism evidence="4">
    <name type="scientific">Cacopsylla melanoneura</name>
    <dbReference type="NCBI Taxonomy" id="428564"/>
    <lineage>
        <taxon>Eukaryota</taxon>
        <taxon>Metazoa</taxon>
        <taxon>Ecdysozoa</taxon>
        <taxon>Arthropoda</taxon>
        <taxon>Hexapoda</taxon>
        <taxon>Insecta</taxon>
        <taxon>Pterygota</taxon>
        <taxon>Neoptera</taxon>
        <taxon>Paraneoptera</taxon>
        <taxon>Hemiptera</taxon>
        <taxon>Sternorrhyncha</taxon>
        <taxon>Psylloidea</taxon>
        <taxon>Psyllidae</taxon>
        <taxon>Psyllinae</taxon>
        <taxon>Cacopsylla</taxon>
    </lineage>
</organism>
<dbReference type="InterPro" id="IPR036116">
    <property type="entry name" value="FN3_sf"/>
</dbReference>
<dbReference type="EMBL" id="HBUF01345747">
    <property type="protein sequence ID" value="CAG6709137.1"/>
    <property type="molecule type" value="Transcribed_RNA"/>
</dbReference>
<evidence type="ECO:0000259" key="3">
    <source>
        <dbReference type="PROSITE" id="PS50853"/>
    </source>
</evidence>
<dbReference type="SMART" id="SM00060">
    <property type="entry name" value="FN3"/>
    <property type="match status" value="1"/>
</dbReference>
<dbReference type="InterPro" id="IPR013783">
    <property type="entry name" value="Ig-like_fold"/>
</dbReference>
<dbReference type="PANTHER" id="PTHR24051">
    <property type="entry name" value="SUSHI DOMAIN-CONTAINING PROTEIN 1"/>
    <property type="match status" value="1"/>
</dbReference>
<name>A0A8D8UUP7_9HEMI</name>
<dbReference type="Pfam" id="PF00041">
    <property type="entry name" value="fn3"/>
    <property type="match status" value="1"/>
</dbReference>
<evidence type="ECO:0000256" key="1">
    <source>
        <dbReference type="ARBA" id="ARBA00022737"/>
    </source>
</evidence>
<sequence>MPEYNSTINRIEIKVQNHSYNNSINITNISSAQCKAWPSYACYDISKLKQNTKYTVSVEIFSDEFPDGGSHKSVQVVTRETAPNAVTDIKVVNISNTDVTVSWRIPFILNGILRKFLIELEHLSSYDDSVCCQPLSTINYQVTEEQEKYTYVLENLLPMSSYQVTIRAITKRLGQEAKIIFDTPPPMLPLTQKPRVCVDGRRVLWEEDSSIKNTTTGTDDLVTSVLVIVLPEKSTFNANESLPYFRRNLSNSLKSNDWWLAHVCPTKDHNCAISIGTGEQSNSSYGEINNRQLTVGHNYTIVLAQESKYLSARSYSIVKSIQFEMKKRSTDINATLKTAVGSTQECVEQTAIDSTTVQDMDNNKNLGLKQSSDVENTDNEVVDVTDAPVLEALSNGDLVEDV</sequence>
<evidence type="ECO:0000256" key="2">
    <source>
        <dbReference type="ARBA" id="ARBA00023157"/>
    </source>
</evidence>